<evidence type="ECO:0000313" key="3">
    <source>
        <dbReference type="Proteomes" id="UP000634011"/>
    </source>
</evidence>
<sequence length="69" mass="7586">MANKALATRQKMQFRVEPAQMPARLKNQRGAGTIPAYLRQKPVKEVRQTKSDSDTSAASSTKPNGNDNV</sequence>
<accession>A0A923HNG4</accession>
<comment type="caution">
    <text evidence="2">The sequence shown here is derived from an EMBL/GenBank/DDBJ whole genome shotgun (WGS) entry which is preliminary data.</text>
</comment>
<organism evidence="2 3">
    <name type="scientific">Undibacterium jejuense</name>
    <dbReference type="NCBI Taxonomy" id="1344949"/>
    <lineage>
        <taxon>Bacteria</taxon>
        <taxon>Pseudomonadati</taxon>
        <taxon>Pseudomonadota</taxon>
        <taxon>Betaproteobacteria</taxon>
        <taxon>Burkholderiales</taxon>
        <taxon>Oxalobacteraceae</taxon>
        <taxon>Undibacterium</taxon>
    </lineage>
</organism>
<evidence type="ECO:0000313" key="2">
    <source>
        <dbReference type="EMBL" id="MBC3862806.1"/>
    </source>
</evidence>
<dbReference type="AlphaFoldDB" id="A0A923HNG4"/>
<dbReference type="Proteomes" id="UP000634011">
    <property type="component" value="Unassembled WGS sequence"/>
</dbReference>
<reference evidence="2" key="1">
    <citation type="submission" date="2020-08" db="EMBL/GenBank/DDBJ databases">
        <title>Novel species isolated from subtropical streams in China.</title>
        <authorList>
            <person name="Lu H."/>
        </authorList>
    </citation>
    <scope>NUCLEOTIDE SEQUENCE</scope>
    <source>
        <strain evidence="2">KACC 12607</strain>
    </source>
</reference>
<evidence type="ECO:0000256" key="1">
    <source>
        <dbReference type="SAM" id="MobiDB-lite"/>
    </source>
</evidence>
<proteinExistence type="predicted"/>
<dbReference type="RefSeq" id="WP_186912755.1">
    <property type="nucleotide sequence ID" value="NZ_JACOFV010000010.1"/>
</dbReference>
<protein>
    <submittedName>
        <fullName evidence="2">Uncharacterized protein</fullName>
    </submittedName>
</protein>
<keyword evidence="3" id="KW-1185">Reference proteome</keyword>
<feature type="region of interest" description="Disordered" evidence="1">
    <location>
        <begin position="20"/>
        <end position="69"/>
    </location>
</feature>
<dbReference type="EMBL" id="JACOFV010000010">
    <property type="protein sequence ID" value="MBC3862806.1"/>
    <property type="molecule type" value="Genomic_DNA"/>
</dbReference>
<gene>
    <name evidence="2" type="ORF">H8K32_11890</name>
</gene>
<feature type="compositionally biased region" description="Basic and acidic residues" evidence="1">
    <location>
        <begin position="42"/>
        <end position="53"/>
    </location>
</feature>
<name>A0A923HNG4_9BURK</name>